<protein>
    <submittedName>
        <fullName evidence="2">Uncharacterized protein</fullName>
    </submittedName>
</protein>
<comment type="caution">
    <text evidence="2">The sequence shown here is derived from an EMBL/GenBank/DDBJ whole genome shotgun (WGS) entry which is preliminary data.</text>
</comment>
<keyword evidence="3" id="KW-1185">Reference proteome</keyword>
<evidence type="ECO:0000313" key="2">
    <source>
        <dbReference type="EMBL" id="GMH70987.1"/>
    </source>
</evidence>
<gene>
    <name evidence="2" type="ORF">TrRE_jg5659</name>
</gene>
<evidence type="ECO:0000256" key="1">
    <source>
        <dbReference type="SAM" id="MobiDB-lite"/>
    </source>
</evidence>
<proteinExistence type="predicted"/>
<accession>A0A9W7AKE8</accession>
<name>A0A9W7AKE8_9STRA</name>
<evidence type="ECO:0000313" key="3">
    <source>
        <dbReference type="Proteomes" id="UP001165082"/>
    </source>
</evidence>
<dbReference type="AlphaFoldDB" id="A0A9W7AKE8"/>
<dbReference type="Proteomes" id="UP001165082">
    <property type="component" value="Unassembled WGS sequence"/>
</dbReference>
<dbReference type="OrthoDB" id="194568at2759"/>
<dbReference type="EMBL" id="BRXZ01001430">
    <property type="protein sequence ID" value="GMH70987.1"/>
    <property type="molecule type" value="Genomic_DNA"/>
</dbReference>
<organism evidence="2 3">
    <name type="scientific">Triparma retinervis</name>
    <dbReference type="NCBI Taxonomy" id="2557542"/>
    <lineage>
        <taxon>Eukaryota</taxon>
        <taxon>Sar</taxon>
        <taxon>Stramenopiles</taxon>
        <taxon>Ochrophyta</taxon>
        <taxon>Bolidophyceae</taxon>
        <taxon>Parmales</taxon>
        <taxon>Triparmaceae</taxon>
        <taxon>Triparma</taxon>
    </lineage>
</organism>
<sequence>MTEEDCLYCPPGKHGASTGYSTRECGGSCEAGKYSSVYGLTTDAGCVTCPTGYRGWQCDWVLDPRKGHFSSTTGRINEAGHAYLDATAGRTGQEDDPLTHPDGEWSADRYAGDYSGAWYNGEVAGAYPSNSWRLSGHADGNFDPAADHRSNIAPIAKIPSNKDP</sequence>
<feature type="region of interest" description="Disordered" evidence="1">
    <location>
        <begin position="143"/>
        <end position="164"/>
    </location>
</feature>
<reference evidence="2" key="1">
    <citation type="submission" date="2022-07" db="EMBL/GenBank/DDBJ databases">
        <title>Genome analysis of Parmales, a sister group of diatoms, reveals the evolutionary specialization of diatoms from phago-mixotrophs to photoautotrophs.</title>
        <authorList>
            <person name="Ban H."/>
            <person name="Sato S."/>
            <person name="Yoshikawa S."/>
            <person name="Kazumasa Y."/>
            <person name="Nakamura Y."/>
            <person name="Ichinomiya M."/>
            <person name="Saitoh K."/>
            <person name="Sato N."/>
            <person name="Blanc-Mathieu R."/>
            <person name="Endo H."/>
            <person name="Kuwata A."/>
            <person name="Ogata H."/>
        </authorList>
    </citation>
    <scope>NUCLEOTIDE SEQUENCE</scope>
</reference>